<evidence type="ECO:0000313" key="3">
    <source>
        <dbReference type="Proteomes" id="UP000280271"/>
    </source>
</evidence>
<evidence type="ECO:0000256" key="1">
    <source>
        <dbReference type="SAM" id="Phobius"/>
    </source>
</evidence>
<organism evidence="2 3">
    <name type="scientific">Acinetobacter chengduensis</name>
    <dbReference type="NCBI Taxonomy" id="2420890"/>
    <lineage>
        <taxon>Bacteria</taxon>
        <taxon>Pseudomonadati</taxon>
        <taxon>Pseudomonadota</taxon>
        <taxon>Gammaproteobacteria</taxon>
        <taxon>Moraxellales</taxon>
        <taxon>Moraxellaceae</taxon>
        <taxon>Acinetobacter</taxon>
    </lineage>
</organism>
<dbReference type="EMBL" id="RCHC01000045">
    <property type="protein sequence ID" value="RLL16820.1"/>
    <property type="molecule type" value="Genomic_DNA"/>
</dbReference>
<proteinExistence type="predicted"/>
<feature type="transmembrane region" description="Helical" evidence="1">
    <location>
        <begin position="49"/>
        <end position="71"/>
    </location>
</feature>
<reference evidence="2 3" key="1">
    <citation type="submission" date="2018-09" db="EMBL/GenBank/DDBJ databases">
        <title>The draft genome of Acinetobacter sp. strains.</title>
        <authorList>
            <person name="Qin J."/>
            <person name="Feng Y."/>
            <person name="Zong Z."/>
        </authorList>
    </citation>
    <scope>NUCLEOTIDE SEQUENCE [LARGE SCALE GENOMIC DNA]</scope>
    <source>
        <strain evidence="2 3">WCHAc060005</strain>
    </source>
</reference>
<keyword evidence="3" id="KW-1185">Reference proteome</keyword>
<keyword evidence="1" id="KW-0812">Transmembrane</keyword>
<keyword evidence="1" id="KW-0472">Membrane</keyword>
<feature type="transmembrane region" description="Helical" evidence="1">
    <location>
        <begin position="6"/>
        <end position="28"/>
    </location>
</feature>
<protein>
    <submittedName>
        <fullName evidence="2">Uncharacterized protein</fullName>
    </submittedName>
</protein>
<dbReference type="Proteomes" id="UP000280271">
    <property type="component" value="Unassembled WGS sequence"/>
</dbReference>
<name>A0ABX9TQY9_9GAMM</name>
<keyword evidence="1" id="KW-1133">Transmembrane helix</keyword>
<sequence>MIEFFNWLLTLSYFAVFLIGLVTCFNKTHEALLYRKYTFISIRNKRKHTLNAIANSTVAILGVLGLLQAIAGV</sequence>
<evidence type="ECO:0000313" key="2">
    <source>
        <dbReference type="EMBL" id="RLL16820.1"/>
    </source>
</evidence>
<gene>
    <name evidence="2" type="ORF">D9K81_17850</name>
</gene>
<comment type="caution">
    <text evidence="2">The sequence shown here is derived from an EMBL/GenBank/DDBJ whole genome shotgun (WGS) entry which is preliminary data.</text>
</comment>
<accession>A0ABX9TQY9</accession>